<evidence type="ECO:0000313" key="3">
    <source>
        <dbReference type="EMBL" id="SOH05533.1"/>
    </source>
</evidence>
<keyword evidence="3" id="KW-0966">Cell projection</keyword>
<keyword evidence="3" id="KW-0969">Cilium</keyword>
<dbReference type="AlphaFoldDB" id="A0A2C9CIY7"/>
<dbReference type="InterPro" id="IPR005186">
    <property type="entry name" value="FlaG"/>
</dbReference>
<dbReference type="Proteomes" id="UP000221734">
    <property type="component" value="Chromosome Kuenenia_stuttgartiensis_MBR1"/>
</dbReference>
<protein>
    <submittedName>
        <fullName evidence="3">Flagellar protein FlaG</fullName>
    </submittedName>
</protein>
<accession>A0A2C9CIY7</accession>
<dbReference type="RefSeq" id="WP_099326103.1">
    <property type="nucleotide sequence ID" value="NZ_CP049055.1"/>
</dbReference>
<dbReference type="EMBL" id="CP049055">
    <property type="protein sequence ID" value="QII13448.1"/>
    <property type="molecule type" value="Genomic_DNA"/>
</dbReference>
<dbReference type="Proteomes" id="UP000501926">
    <property type="component" value="Chromosome"/>
</dbReference>
<dbReference type="InterPro" id="IPR035924">
    <property type="entry name" value="FlaG-like_sf"/>
</dbReference>
<dbReference type="OrthoDB" id="9812344at2"/>
<name>A0A2C9CIY7_KUEST</name>
<evidence type="ECO:0000256" key="1">
    <source>
        <dbReference type="SAM" id="MobiDB-lite"/>
    </source>
</evidence>
<keyword evidence="4" id="KW-1185">Reference proteome</keyword>
<sequence length="177" mass="19424">MDVGKIHSYSSNNKLFTEVDKKDIVSKEKGKDVSSDKITEDAKVSYQAIIDKKIVSQNVSSSASVSNTSPQSNSNSDSNDVAVSKKEIPSEQPASSALYDSHSPPVFPGVSPIGTRVEFAIEKELNLVVTTVRDLDTEKIIRQLPPEDTISRMKMLKSYYNQMAQANLGNKVDEVVK</sequence>
<evidence type="ECO:0000313" key="2">
    <source>
        <dbReference type="EMBL" id="QII13448.1"/>
    </source>
</evidence>
<dbReference type="EMBL" id="LT934425">
    <property type="protein sequence ID" value="SOH05533.1"/>
    <property type="molecule type" value="Genomic_DNA"/>
</dbReference>
<evidence type="ECO:0000313" key="5">
    <source>
        <dbReference type="Proteomes" id="UP000501926"/>
    </source>
</evidence>
<dbReference type="Gene3D" id="3.30.160.170">
    <property type="entry name" value="FlaG-like"/>
    <property type="match status" value="1"/>
</dbReference>
<dbReference type="KEGG" id="kst:KSMBR1_3055"/>
<reference evidence="2 5" key="3">
    <citation type="submission" date="2020-02" db="EMBL/GenBank/DDBJ databases">
        <title>Newly sequenced genome of strain CSTR1 showed variability in Candidatus Kuenenia stuttgartiensis genomes.</title>
        <authorList>
            <person name="Ding C."/>
            <person name="Adrian L."/>
        </authorList>
    </citation>
    <scope>NUCLEOTIDE SEQUENCE [LARGE SCALE GENOMIC DNA]</scope>
    <source>
        <strain evidence="2 5">CSTR1</strain>
    </source>
</reference>
<reference evidence="3" key="1">
    <citation type="submission" date="2017-10" db="EMBL/GenBank/DDBJ databases">
        <authorList>
            <person name="Banno H."/>
            <person name="Chua N.-H."/>
        </authorList>
    </citation>
    <scope>NUCLEOTIDE SEQUENCE [LARGE SCALE GENOMIC DNA]</scope>
    <source>
        <strain evidence="3">Kuenenia_mbr1_ru-nijmegen</strain>
    </source>
</reference>
<keyword evidence="3" id="KW-0282">Flagellum</keyword>
<evidence type="ECO:0000313" key="4">
    <source>
        <dbReference type="Proteomes" id="UP000221734"/>
    </source>
</evidence>
<reference evidence="4" key="2">
    <citation type="submission" date="2017-10" db="EMBL/GenBank/DDBJ databases">
        <authorList>
            <person name="Frank J."/>
        </authorList>
    </citation>
    <scope>NUCLEOTIDE SEQUENCE [LARGE SCALE GENOMIC DNA]</scope>
</reference>
<dbReference type="Pfam" id="PF03646">
    <property type="entry name" value="FlaG"/>
    <property type="match status" value="1"/>
</dbReference>
<feature type="region of interest" description="Disordered" evidence="1">
    <location>
        <begin position="57"/>
        <end position="105"/>
    </location>
</feature>
<gene>
    <name evidence="2" type="ORF">KsCSTR_40690</name>
    <name evidence="3" type="ORF">KSMBR1_3055</name>
</gene>
<feature type="compositionally biased region" description="Low complexity" evidence="1">
    <location>
        <begin position="57"/>
        <end position="82"/>
    </location>
</feature>
<proteinExistence type="predicted"/>
<dbReference type="SUPFAM" id="SSF160214">
    <property type="entry name" value="FlaG-like"/>
    <property type="match status" value="1"/>
</dbReference>
<organism evidence="3 4">
    <name type="scientific">Kuenenia stuttgartiensis</name>
    <dbReference type="NCBI Taxonomy" id="174633"/>
    <lineage>
        <taxon>Bacteria</taxon>
        <taxon>Pseudomonadati</taxon>
        <taxon>Planctomycetota</taxon>
        <taxon>Candidatus Brocadiia</taxon>
        <taxon>Candidatus Brocadiales</taxon>
        <taxon>Candidatus Brocadiaceae</taxon>
        <taxon>Candidatus Kuenenia</taxon>
    </lineage>
</organism>